<dbReference type="InterPro" id="IPR046338">
    <property type="entry name" value="GAIN_dom_sf"/>
</dbReference>
<feature type="transmembrane region" description="Helical" evidence="7">
    <location>
        <begin position="764"/>
        <end position="782"/>
    </location>
</feature>
<feature type="compositionally biased region" description="Low complexity" evidence="6">
    <location>
        <begin position="271"/>
        <end position="297"/>
    </location>
</feature>
<name>A0A3Q2ZV01_KRYMA</name>
<reference evidence="10" key="1">
    <citation type="submission" date="2025-08" db="UniProtKB">
        <authorList>
            <consortium name="Ensembl"/>
        </authorList>
    </citation>
    <scope>IDENTIFICATION</scope>
</reference>
<keyword evidence="11" id="KW-1185">Reference proteome</keyword>
<dbReference type="Gene3D" id="2.60.220.50">
    <property type="match status" value="1"/>
</dbReference>
<feature type="compositionally biased region" description="Low complexity" evidence="6">
    <location>
        <begin position="246"/>
        <end position="261"/>
    </location>
</feature>
<feature type="compositionally biased region" description="Polar residues" evidence="6">
    <location>
        <begin position="211"/>
        <end position="245"/>
    </location>
</feature>
<dbReference type="OMA" id="QFTTTIP"/>
<evidence type="ECO:0000256" key="1">
    <source>
        <dbReference type="ARBA" id="ARBA00004141"/>
    </source>
</evidence>
<feature type="transmembrane region" description="Helical" evidence="7">
    <location>
        <begin position="820"/>
        <end position="844"/>
    </location>
</feature>
<feature type="signal peptide" evidence="8">
    <location>
        <begin position="1"/>
        <end position="21"/>
    </location>
</feature>
<feature type="compositionally biased region" description="Polar residues" evidence="6">
    <location>
        <begin position="111"/>
        <end position="183"/>
    </location>
</feature>
<feature type="chain" id="PRO_5018792785" evidence="8">
    <location>
        <begin position="22"/>
        <end position="907"/>
    </location>
</feature>
<dbReference type="PANTHER" id="PTHR47767:SF1">
    <property type="entry name" value="ADHESION G PROTEIN-COUPLED RECEPTOR G7"/>
    <property type="match status" value="1"/>
</dbReference>
<dbReference type="STRING" id="37003.ENSKMAP00000002104"/>
<organism evidence="10 11">
    <name type="scientific">Kryptolebias marmoratus</name>
    <name type="common">Mangrove killifish</name>
    <name type="synonym">Rivulus marmoratus</name>
    <dbReference type="NCBI Taxonomy" id="37003"/>
    <lineage>
        <taxon>Eukaryota</taxon>
        <taxon>Metazoa</taxon>
        <taxon>Chordata</taxon>
        <taxon>Craniata</taxon>
        <taxon>Vertebrata</taxon>
        <taxon>Euteleostomi</taxon>
        <taxon>Actinopterygii</taxon>
        <taxon>Neopterygii</taxon>
        <taxon>Teleostei</taxon>
        <taxon>Neoteleostei</taxon>
        <taxon>Acanthomorphata</taxon>
        <taxon>Ovalentaria</taxon>
        <taxon>Atherinomorphae</taxon>
        <taxon>Cyprinodontiformes</taxon>
        <taxon>Rivulidae</taxon>
        <taxon>Kryptolebias</taxon>
    </lineage>
</organism>
<dbReference type="InterPro" id="IPR053986">
    <property type="entry name" value="GPR128_GAIN_subdom_B"/>
</dbReference>
<evidence type="ECO:0000256" key="4">
    <source>
        <dbReference type="ARBA" id="ARBA00023136"/>
    </source>
</evidence>
<evidence type="ECO:0000313" key="10">
    <source>
        <dbReference type="Ensembl" id="ENSKMAP00000002104.1"/>
    </source>
</evidence>
<dbReference type="AlphaFoldDB" id="A0A3Q2ZV01"/>
<dbReference type="InterPro" id="IPR000832">
    <property type="entry name" value="GPCR_2_secretin-like"/>
</dbReference>
<reference evidence="10" key="2">
    <citation type="submission" date="2025-09" db="UniProtKB">
        <authorList>
            <consortium name="Ensembl"/>
        </authorList>
    </citation>
    <scope>IDENTIFICATION</scope>
</reference>
<sequence length="907" mass="97255">MDARLWLVCTFAVPLVSSTSGTNTNPPTGPPAVLPTSSSAVGFFNISAADQTTTPLDETAEPSGRTTGTSDRTGVLTQPNGQLSDQTPAPGTTLSPTEHLTLPPEGHSEPTESPTPVGSTGSGVTADLLTTSAYPRSTSVPATSPRETSWTEAHSTTTADVFPTTSPAHGTTGPLTVRTTAVNSGTSPTSLTSPDPPDPTHFTTAIPPNPTSFTTTISPDPTQFTTTIPPDPTQFTTTIPPETSHFTTDFPSDPTSFTTTTPPDPTPDPPTNSTTHPPDPPTNSTTHPPDPPTNSTTQPPDPPTNSTTHPPHPTPSTTSPPTQTTSTTPLPLKCLNGGKEDNGVCVCPDEWTGETCSVGNFCNATTLNGHKFQDTPIGWFAYSEGTCPEGTGGAGKPEASTRCLQNSDGSLSFETPRVFQCDQTLASIQQNLTSGADLEVLASSTQILTSNPENLQAENVTAAARIANTLLLSPNATESVRVAAVATVSQLLNASVERNTEQINATQELTLTLDQLSVNLSSNSNISQVVQPNLVVQSAQVLAKDSQGVQFTSLSGSSGSFVANRIQLNTNVSKVTVENGFKADALVYIQFPLGSSVSGRQKASNVSLGFVLYQNDRFFPSTRYKKSRASIRVLSANVGGLDRSVVPQHVEMRFRVKIPNKTYLHDFSCVFWNYTLEDWSTRGCSKENSSNEELRCSCNHTTNFAALWSYRESYTYADALEAISIVGLSFSMLGLIVTIIHHIHVNFWQKSQERQTKLNSKMSLLCIYTSLLAFIITFLSGVQNSVHQSNKKMDPSPQNDILESDLHVEPDQGSCTAVVALLHFFLLATFAWNSVYGTQLVLLVRSMRRSLPPHWTPLSLGIGWGKGSDQYSDQKLSSNCPEPRNGTGGLQLKHHYRPEPLNFDLLF</sequence>
<feature type="compositionally biased region" description="Low complexity" evidence="6">
    <location>
        <begin position="17"/>
        <end position="26"/>
    </location>
</feature>
<dbReference type="GO" id="GO:0016020">
    <property type="term" value="C:membrane"/>
    <property type="evidence" value="ECO:0007669"/>
    <property type="project" value="UniProtKB-SubCell"/>
</dbReference>
<evidence type="ECO:0000256" key="7">
    <source>
        <dbReference type="SAM" id="Phobius"/>
    </source>
</evidence>
<keyword evidence="5" id="KW-1015">Disulfide bond</keyword>
<evidence type="ECO:0000313" key="11">
    <source>
        <dbReference type="Proteomes" id="UP000264800"/>
    </source>
</evidence>
<evidence type="ECO:0000256" key="8">
    <source>
        <dbReference type="SAM" id="SignalP"/>
    </source>
</evidence>
<evidence type="ECO:0000256" key="2">
    <source>
        <dbReference type="ARBA" id="ARBA00022692"/>
    </source>
</evidence>
<keyword evidence="3 7" id="KW-1133">Transmembrane helix</keyword>
<dbReference type="Pfam" id="PF22257">
    <property type="entry name" value="GPR128_N"/>
    <property type="match status" value="1"/>
</dbReference>
<feature type="compositionally biased region" description="Low complexity" evidence="6">
    <location>
        <begin position="63"/>
        <end position="74"/>
    </location>
</feature>
<dbReference type="Pfam" id="PF00002">
    <property type="entry name" value="7tm_2"/>
    <property type="match status" value="1"/>
</dbReference>
<dbReference type="InterPro" id="IPR057244">
    <property type="entry name" value="GAIN_B"/>
</dbReference>
<feature type="compositionally biased region" description="Low complexity" evidence="6">
    <location>
        <begin position="184"/>
        <end position="193"/>
    </location>
</feature>
<evidence type="ECO:0000256" key="6">
    <source>
        <dbReference type="SAM" id="MobiDB-lite"/>
    </source>
</evidence>
<feature type="transmembrane region" description="Helical" evidence="7">
    <location>
        <begin position="722"/>
        <end position="743"/>
    </location>
</feature>
<keyword evidence="4 7" id="KW-0472">Membrane</keyword>
<dbReference type="Pfam" id="PF01825">
    <property type="entry name" value="GPS"/>
    <property type="match status" value="1"/>
</dbReference>
<dbReference type="InterPro" id="IPR053985">
    <property type="entry name" value="GPR128_GAIN_subdom_A"/>
</dbReference>
<feature type="region of interest" description="Disordered" evidence="6">
    <location>
        <begin position="17"/>
        <end position="36"/>
    </location>
</feature>
<dbReference type="PROSITE" id="PS50221">
    <property type="entry name" value="GAIN_B"/>
    <property type="match status" value="1"/>
</dbReference>
<feature type="compositionally biased region" description="Polar residues" evidence="6">
    <location>
        <begin position="75"/>
        <end position="98"/>
    </location>
</feature>
<dbReference type="PANTHER" id="PTHR47767">
    <property type="entry name" value="ADHESION G PROTEIN-COUPLED RECEPTOR G7"/>
    <property type="match status" value="1"/>
</dbReference>
<accession>A0A3Q2ZV01</accession>
<evidence type="ECO:0000256" key="3">
    <source>
        <dbReference type="ARBA" id="ARBA00022989"/>
    </source>
</evidence>
<keyword evidence="8" id="KW-0732">Signal</keyword>
<comment type="subcellular location">
    <subcellularLocation>
        <location evidence="1">Membrane</location>
        <topology evidence="1">Multi-pass membrane protein</topology>
    </subcellularLocation>
</comment>
<dbReference type="Pfam" id="PF22259">
    <property type="entry name" value="GPR128_GAIN_subdomA"/>
    <property type="match status" value="1"/>
</dbReference>
<protein>
    <submittedName>
        <fullName evidence="10">Adhesion G-protein coupled receptor G7-like</fullName>
    </submittedName>
</protein>
<dbReference type="GeneTree" id="ENSGT00940000159169"/>
<keyword evidence="2 7" id="KW-0812">Transmembrane</keyword>
<dbReference type="SMART" id="SM00303">
    <property type="entry name" value="GPS"/>
    <property type="match status" value="1"/>
</dbReference>
<dbReference type="GO" id="GO:0004930">
    <property type="term" value="F:G protein-coupled receptor activity"/>
    <property type="evidence" value="ECO:0007669"/>
    <property type="project" value="InterPro"/>
</dbReference>
<feature type="region of interest" description="Disordered" evidence="6">
    <location>
        <begin position="50"/>
        <end position="334"/>
    </location>
</feature>
<evidence type="ECO:0000259" key="9">
    <source>
        <dbReference type="PROSITE" id="PS50221"/>
    </source>
</evidence>
<dbReference type="Pfam" id="PF22261">
    <property type="entry name" value="GPR128_GAIN_subdom_B"/>
    <property type="match status" value="1"/>
</dbReference>
<proteinExistence type="predicted"/>
<dbReference type="Gene3D" id="1.20.1070.10">
    <property type="entry name" value="Rhodopsin 7-helix transmembrane proteins"/>
    <property type="match status" value="1"/>
</dbReference>
<dbReference type="InterPro" id="IPR053066">
    <property type="entry name" value="ADGR_G7"/>
</dbReference>
<dbReference type="InterPro" id="IPR000203">
    <property type="entry name" value="GPS"/>
</dbReference>
<feature type="domain" description="GAIN-B" evidence="9">
    <location>
        <begin position="557"/>
        <end position="714"/>
    </location>
</feature>
<dbReference type="Ensembl" id="ENSKMAT00000002153.1">
    <property type="protein sequence ID" value="ENSKMAP00000002104.1"/>
    <property type="gene ID" value="ENSKMAG00000001641.1"/>
</dbReference>
<evidence type="ECO:0000256" key="5">
    <source>
        <dbReference type="ARBA" id="ARBA00023157"/>
    </source>
</evidence>
<feature type="compositionally biased region" description="Low complexity" evidence="6">
    <location>
        <begin position="304"/>
        <end position="329"/>
    </location>
</feature>
<dbReference type="Proteomes" id="UP000264800">
    <property type="component" value="Unplaced"/>
</dbReference>
<dbReference type="InterPro" id="IPR053984">
    <property type="entry name" value="GPR128_N"/>
</dbReference>